<keyword evidence="1" id="KW-0175">Coiled coil</keyword>
<protein>
    <submittedName>
        <fullName evidence="3">Uncharacterized protein</fullName>
    </submittedName>
</protein>
<feature type="compositionally biased region" description="Basic and acidic residues" evidence="2">
    <location>
        <begin position="80"/>
        <end position="90"/>
    </location>
</feature>
<feature type="region of interest" description="Disordered" evidence="2">
    <location>
        <begin position="75"/>
        <end position="157"/>
    </location>
</feature>
<accession>B3RMK8</accession>
<organism evidence="3 4">
    <name type="scientific">Trichoplax adhaerens</name>
    <name type="common">Trichoplax reptans</name>
    <dbReference type="NCBI Taxonomy" id="10228"/>
    <lineage>
        <taxon>Eukaryota</taxon>
        <taxon>Metazoa</taxon>
        <taxon>Placozoa</taxon>
        <taxon>Uniplacotomia</taxon>
        <taxon>Trichoplacea</taxon>
        <taxon>Trichoplacidae</taxon>
        <taxon>Trichoplax</taxon>
    </lineage>
</organism>
<feature type="compositionally biased region" description="Basic residues" evidence="2">
    <location>
        <begin position="121"/>
        <end position="145"/>
    </location>
</feature>
<dbReference type="KEGG" id="tad:TRIADDRAFT_53983"/>
<dbReference type="InterPro" id="IPR026680">
    <property type="entry name" value="CCDC137"/>
</dbReference>
<evidence type="ECO:0000313" key="3">
    <source>
        <dbReference type="EMBL" id="EDV28379.1"/>
    </source>
</evidence>
<dbReference type="OrthoDB" id="5876637at2759"/>
<evidence type="ECO:0000313" key="4">
    <source>
        <dbReference type="Proteomes" id="UP000009022"/>
    </source>
</evidence>
<proteinExistence type="predicted"/>
<dbReference type="OMA" id="IRTNIME"/>
<dbReference type="GeneID" id="6751428"/>
<dbReference type="EMBL" id="DS985242">
    <property type="protein sequence ID" value="EDV28379.1"/>
    <property type="molecule type" value="Genomic_DNA"/>
</dbReference>
<dbReference type="PANTHER" id="PTHR21838:SF2">
    <property type="entry name" value="COILED-COIL DOMAIN-CONTAINING PROTEIN 137"/>
    <property type="match status" value="1"/>
</dbReference>
<dbReference type="InParanoid" id="B3RMK8"/>
<dbReference type="GO" id="GO:0005634">
    <property type="term" value="C:nucleus"/>
    <property type="evidence" value="ECO:0000318"/>
    <property type="project" value="GO_Central"/>
</dbReference>
<feature type="coiled-coil region" evidence="1">
    <location>
        <begin position="184"/>
        <end position="215"/>
    </location>
</feature>
<dbReference type="eggNOG" id="ENOG502S3EI">
    <property type="taxonomic scope" value="Eukaryota"/>
</dbReference>
<evidence type="ECO:0000256" key="1">
    <source>
        <dbReference type="SAM" id="Coils"/>
    </source>
</evidence>
<dbReference type="AlphaFoldDB" id="B3RMK8"/>
<name>B3RMK8_TRIAD</name>
<dbReference type="Proteomes" id="UP000009022">
    <property type="component" value="Unassembled WGS sequence"/>
</dbReference>
<sequence length="310" mass="36546">MKLRRPEEDRVTISANHSKSIDTYSRCCRMSTCPGKPTFHPLLVFIVAAMRYRDNFHSMGKSAKKFRKVKSIDPFYRGPRKADSKGDTYDRPPSAAKANDKRQGAHPKRKFKNNPESNENRKRKPRPRKSPTTKVSNKSKPKPHFASKQPHESMKKFYDRIDREANEIVTEQMKDLKEIRAKRREYLKVRREKLKEKNRKKKDDKHDEFKELKDEIKFGEVVQQPPRITAKPRKSVEKAVASNLLLDKLLSKDKKVDYDNKEENDRGADWKKKKFRDMTTTEKQSILAERSKAILAYRQLVAKKRFESKK</sequence>
<dbReference type="PhylomeDB" id="B3RMK8"/>
<dbReference type="CTD" id="6751428"/>
<dbReference type="STRING" id="10228.B3RMK8"/>
<evidence type="ECO:0000256" key="2">
    <source>
        <dbReference type="SAM" id="MobiDB-lite"/>
    </source>
</evidence>
<reference evidence="3 4" key="1">
    <citation type="journal article" date="2008" name="Nature">
        <title>The Trichoplax genome and the nature of placozoans.</title>
        <authorList>
            <person name="Srivastava M."/>
            <person name="Begovic E."/>
            <person name="Chapman J."/>
            <person name="Putnam N.H."/>
            <person name="Hellsten U."/>
            <person name="Kawashima T."/>
            <person name="Kuo A."/>
            <person name="Mitros T."/>
            <person name="Salamov A."/>
            <person name="Carpenter M.L."/>
            <person name="Signorovitch A.Y."/>
            <person name="Moreno M.A."/>
            <person name="Kamm K."/>
            <person name="Grimwood J."/>
            <person name="Schmutz J."/>
            <person name="Shapiro H."/>
            <person name="Grigoriev I.V."/>
            <person name="Buss L.W."/>
            <person name="Schierwater B."/>
            <person name="Dellaporta S.L."/>
            <person name="Rokhsar D.S."/>
        </authorList>
    </citation>
    <scope>NUCLEOTIDE SEQUENCE [LARGE SCALE GENOMIC DNA]</scope>
    <source>
        <strain evidence="3 4">Grell-BS-1999</strain>
    </source>
</reference>
<gene>
    <name evidence="3" type="ORF">TRIADDRAFT_53983</name>
</gene>
<dbReference type="HOGENOM" id="CLU_898136_0_0_1"/>
<keyword evidence="4" id="KW-1185">Reference proteome</keyword>
<dbReference type="RefSeq" id="XP_002110213.1">
    <property type="nucleotide sequence ID" value="XM_002110177.1"/>
</dbReference>
<dbReference type="PANTHER" id="PTHR21838">
    <property type="entry name" value="COILED-COIL DOMAIN-CONTAINING PROTEIN 137"/>
    <property type="match status" value="1"/>
</dbReference>